<dbReference type="InterPro" id="IPR010344">
    <property type="entry name" value="YbjH"/>
</dbReference>
<dbReference type="Proteomes" id="UP000501128">
    <property type="component" value="Chromosome"/>
</dbReference>
<keyword evidence="3" id="KW-1185">Reference proteome</keyword>
<protein>
    <submittedName>
        <fullName evidence="2">YjbH domain-containing protein</fullName>
    </submittedName>
</protein>
<dbReference type="KEGG" id="srho:HH216_15310"/>
<organism evidence="2 3">
    <name type="scientific">Spirosoma rhododendri</name>
    <dbReference type="NCBI Taxonomy" id="2728024"/>
    <lineage>
        <taxon>Bacteria</taxon>
        <taxon>Pseudomonadati</taxon>
        <taxon>Bacteroidota</taxon>
        <taxon>Cytophagia</taxon>
        <taxon>Cytophagales</taxon>
        <taxon>Cytophagaceae</taxon>
        <taxon>Spirosoma</taxon>
    </lineage>
</organism>
<name>A0A7L5DPX4_9BACT</name>
<evidence type="ECO:0000313" key="2">
    <source>
        <dbReference type="EMBL" id="QJD79632.1"/>
    </source>
</evidence>
<feature type="chain" id="PRO_5029783440" evidence="1">
    <location>
        <begin position="24"/>
        <end position="371"/>
    </location>
</feature>
<dbReference type="AlphaFoldDB" id="A0A7L5DPX4"/>
<sequence>MTKRSKRWPYLLLLLATVRLAGAQNTPNRIMSALENLTVDSAQYRVVYEQRLYRNPMTAMRAISRTAVANTATTLVPLFQGVSIAQYRLSPTFSTSLLTRRDRIAYADAVPFNRRAYKLDFRLQPEFTANFGNRDRPVQSKTNILLQSQLYLRRGLVLNWGIVFPIVNDLDNQALNVRPAPIFLNQFLALNQADFMSISAGLFYTDRYGLNVQYRHADLRSPWSFGLETSLTGFYFFPKDGFYYQSPTDLLLLADLAYRIGRHNVTLKVSGGQYLYNDRGGRIDFIRQFPNVEVGFFATKTGNGSTAGFNFAIPIPPGRIAQTKRVRLRSTEEFRWEYNYSRGYNIGSRYKVGYQLDALLRQYHNSYLKSQ</sequence>
<dbReference type="Pfam" id="PF06082">
    <property type="entry name" value="YjbH"/>
    <property type="match status" value="1"/>
</dbReference>
<feature type="signal peptide" evidence="1">
    <location>
        <begin position="1"/>
        <end position="23"/>
    </location>
</feature>
<dbReference type="RefSeq" id="WP_169551596.1">
    <property type="nucleotide sequence ID" value="NZ_CP051677.1"/>
</dbReference>
<evidence type="ECO:0000313" key="3">
    <source>
        <dbReference type="Proteomes" id="UP000501128"/>
    </source>
</evidence>
<evidence type="ECO:0000256" key="1">
    <source>
        <dbReference type="SAM" id="SignalP"/>
    </source>
</evidence>
<gene>
    <name evidence="2" type="ORF">HH216_15310</name>
</gene>
<proteinExistence type="predicted"/>
<keyword evidence="1" id="KW-0732">Signal</keyword>
<accession>A0A7L5DPX4</accession>
<dbReference type="EMBL" id="CP051677">
    <property type="protein sequence ID" value="QJD79632.1"/>
    <property type="molecule type" value="Genomic_DNA"/>
</dbReference>
<reference evidence="2 3" key="1">
    <citation type="submission" date="2020-04" db="EMBL/GenBank/DDBJ databases">
        <title>Genome sequencing of novel species.</title>
        <authorList>
            <person name="Heo J."/>
            <person name="Kim S.-J."/>
            <person name="Kim J.-S."/>
            <person name="Hong S.-B."/>
            <person name="Kwon S.-W."/>
        </authorList>
    </citation>
    <scope>NUCLEOTIDE SEQUENCE [LARGE SCALE GENOMIC DNA]</scope>
    <source>
        <strain evidence="2 3">CJU-R4</strain>
    </source>
</reference>